<reference evidence="1" key="1">
    <citation type="journal article" date="2020" name="J. ISSAAS">
        <title>Lactobacilli and other gastrointestinal microbiota of Peromyscus leucopus, reservoir host for agents of Lyme disease and other zoonoses in North America.</title>
        <authorList>
            <person name="Milovic A."/>
            <person name="Bassam K."/>
            <person name="Shao H."/>
            <person name="Chatzistamou I."/>
            <person name="Tufts D.M."/>
            <person name="Diuk-Wasser M."/>
            <person name="Barbour A.G."/>
        </authorList>
    </citation>
    <scope>NUCLEOTIDE SEQUENCE</scope>
    <source>
        <strain evidence="1">LL70</strain>
    </source>
</reference>
<name>A0A6G8F1Y9_9BACT</name>
<evidence type="ECO:0000313" key="1">
    <source>
        <dbReference type="EMBL" id="QIM10212.1"/>
    </source>
</evidence>
<accession>A0A6G8F1Y9</accession>
<evidence type="ECO:0008006" key="2">
    <source>
        <dbReference type="Google" id="ProtNLM"/>
    </source>
</evidence>
<sequence length="223" mass="23959">MMAGRAAGEVNIMDYAVVMDLQETKVPACLQGKEYLSLCNLHEDAAGNSCRGMVDAGAVTGLEGNLSCVAVSSEKYGSYTPLRELSWMPVPIMVAGFIAKGQKKYFREARQNLQPEFHHRFDDQLQFGGIALSTGLKLAGVEGRSAWGRYLASAGLSYAAMALMVNVVKYSAHEMRPDGSTANSFPSGHTATAFVGATVLHKDIRLSLVSALQTLMFHGMAVC</sequence>
<organism evidence="1">
    <name type="scientific">uncultured Prevotella sp</name>
    <dbReference type="NCBI Taxonomy" id="159272"/>
    <lineage>
        <taxon>Bacteria</taxon>
        <taxon>Pseudomonadati</taxon>
        <taxon>Bacteroidota</taxon>
        <taxon>Bacteroidia</taxon>
        <taxon>Bacteroidales</taxon>
        <taxon>Prevotellaceae</taxon>
        <taxon>Prevotella</taxon>
        <taxon>environmental samples</taxon>
    </lineage>
</organism>
<dbReference type="AlphaFoldDB" id="A0A6G8F1Y9"/>
<dbReference type="SUPFAM" id="SSF48317">
    <property type="entry name" value="Acid phosphatase/Vanadium-dependent haloperoxidase"/>
    <property type="match status" value="1"/>
</dbReference>
<proteinExistence type="predicted"/>
<protein>
    <recommendedName>
        <fullName evidence="2">Phosphatidic acid phosphatase type 2/haloperoxidase domain-containing protein</fullName>
    </recommendedName>
</protein>
<dbReference type="EMBL" id="MN990733">
    <property type="protein sequence ID" value="QIM10212.1"/>
    <property type="molecule type" value="Genomic_DNA"/>
</dbReference>
<dbReference type="InterPro" id="IPR036938">
    <property type="entry name" value="PAP2/HPO_sf"/>
</dbReference>
<gene>
    <name evidence="1" type="ORF">Prevot485_3110</name>
</gene>